<evidence type="ECO:0000256" key="2">
    <source>
        <dbReference type="ARBA" id="ARBA00022553"/>
    </source>
</evidence>
<dbReference type="Gene3D" id="2.30.38.10">
    <property type="entry name" value="Luciferase, Domain 3"/>
    <property type="match status" value="1"/>
</dbReference>
<evidence type="ECO:0000313" key="7">
    <source>
        <dbReference type="Proteomes" id="UP000501753"/>
    </source>
</evidence>
<accession>A0A3Q9KY97</accession>
<dbReference type="EMBL" id="CP029078">
    <property type="protein sequence ID" value="QCN84336.1"/>
    <property type="molecule type" value="Genomic_DNA"/>
</dbReference>
<proteinExistence type="predicted"/>
<evidence type="ECO:0000313" key="4">
    <source>
        <dbReference type="EMBL" id="AZS88825.1"/>
    </source>
</evidence>
<dbReference type="Pfam" id="PF00975">
    <property type="entry name" value="Thioesterase"/>
    <property type="match status" value="1"/>
</dbReference>
<protein>
    <submittedName>
        <fullName evidence="4">Amino acid adenylation domain-containing protein</fullName>
    </submittedName>
    <submittedName>
        <fullName evidence="5">Amino acid adenylation protein</fullName>
    </submittedName>
</protein>
<dbReference type="InterPro" id="IPR010071">
    <property type="entry name" value="AA_adenyl_dom"/>
</dbReference>
<sequence length="880" mass="92823">MPSPGWEPGALVHRQVRERALARPDAVALTDGAGAQVTYRELLERWERLAGALREWGVGPEVPVAVRLERSPDLVVTMLAVLAAGGVYAPIDDTCPDERVAAIVTDLGARVLLTDRETPRRVSDLVGRVAHPGDAAPATADGAGPVAPHPDNLAYVMSTSGSTGRPKGVAMTHRGLSRLIRWQAADGPGGLTTVSFTSPGFDVTFQEILGTLATGGRLCLVSEEARRDPEQLLAVLEKEGVERVFLPYVALGQLALAARRTGRFPRSLRHVVTAGEQLVITDAVAEFFGALPGCRLDNHYGPTETHLVSSLTLGDDRGGWPRTPPIGRSVDGADVLLLGPGLTPVAAGEPGEIHVRGAALARGYLGAPAPTADRFLPDPFADEPGARMYRTGDLARRDADGLLHFLGRTDDQLKVRGYRVEPAEVELALSRCPGVREAAVGVRTLADGVRALVAYVVAEEGAPPSVSVLSAALRASLPAYMVPARFAFIDALPLSSTGKADRRRLAEVPLPEPGDRKRTAGDAETLAAEVSAVWQRVLGHDEFERDEDFFDVGGDSLLAAWVVTELSRLAGREVELSVILRNTTVDELAAFLAAGPAAPPADRPPSELITLRPGSAGNVLYLFHPLGGELLTYRELARRMESPVRVLGVRWAAGPAEAGREPSLADMARAHHEQIRAVQPDGPYLLAGWSFGGVLALEVATLLRESGQEVAFLGLIDANPVLDPLSGVAPAETPYRALLGQVLDEVDRRAADGEESLDVAELAADRDWVGLMGGAPAVGVKAGHLRRSLAMARQSMGALAAHTARPYPGDVDLFQAGATGAETRALLRAGLREVVGGAVRVHEVPGDHTGILTSPHVTVLAGAVDGVLDDIGKGNDSDGS</sequence>
<dbReference type="NCBIfam" id="TIGR01733">
    <property type="entry name" value="AA-adenyl-dom"/>
    <property type="match status" value="1"/>
</dbReference>
<dbReference type="Pfam" id="PF13193">
    <property type="entry name" value="AMP-binding_C"/>
    <property type="match status" value="1"/>
</dbReference>
<dbReference type="Proteomes" id="UP000271291">
    <property type="component" value="Chromosome"/>
</dbReference>
<dbReference type="SUPFAM" id="SSF53474">
    <property type="entry name" value="alpha/beta-Hydrolases"/>
    <property type="match status" value="1"/>
</dbReference>
<reference evidence="5 7" key="1">
    <citation type="submission" date="2018-04" db="EMBL/GenBank/DDBJ databases">
        <title>Complete genome sequences of Streptomyces griseoviridis K61 and characterization of antagonistic properties of biological control agents.</title>
        <authorList>
            <person name="Mariita R.M."/>
            <person name="Sello J.K."/>
        </authorList>
    </citation>
    <scope>NUCLEOTIDE SEQUENCE [LARGE SCALE GENOMIC DNA]</scope>
    <source>
        <strain evidence="5 7">K61</strain>
    </source>
</reference>
<evidence type="ECO:0000313" key="6">
    <source>
        <dbReference type="Proteomes" id="UP000271291"/>
    </source>
</evidence>
<dbReference type="Gene3D" id="1.10.1200.10">
    <property type="entry name" value="ACP-like"/>
    <property type="match status" value="1"/>
</dbReference>
<dbReference type="InterPro" id="IPR000873">
    <property type="entry name" value="AMP-dep_synth/lig_dom"/>
</dbReference>
<dbReference type="Gene3D" id="3.30.300.30">
    <property type="match status" value="1"/>
</dbReference>
<dbReference type="GO" id="GO:0044550">
    <property type="term" value="P:secondary metabolite biosynthetic process"/>
    <property type="evidence" value="ECO:0007669"/>
    <property type="project" value="TreeGrafter"/>
</dbReference>
<reference evidence="4 6" key="2">
    <citation type="submission" date="2018-12" db="EMBL/GenBank/DDBJ databases">
        <title>Streptomyces griseoviridis F1-27 complete genome.</title>
        <authorList>
            <person name="Mariita R.M."/>
            <person name="Sello J.K."/>
        </authorList>
    </citation>
    <scope>NUCLEOTIDE SEQUENCE [LARGE SCALE GENOMIC DNA]</scope>
    <source>
        <strain evidence="4 6">F1-27</strain>
    </source>
</reference>
<dbReference type="InterPro" id="IPR020806">
    <property type="entry name" value="PKS_PP-bd"/>
</dbReference>
<evidence type="ECO:0000259" key="3">
    <source>
        <dbReference type="PROSITE" id="PS50075"/>
    </source>
</evidence>
<dbReference type="SUPFAM" id="SSF56801">
    <property type="entry name" value="Acetyl-CoA synthetase-like"/>
    <property type="match status" value="1"/>
</dbReference>
<organism evidence="4 6">
    <name type="scientific">Streptomyces griseoviridis</name>
    <dbReference type="NCBI Taxonomy" id="45398"/>
    <lineage>
        <taxon>Bacteria</taxon>
        <taxon>Bacillati</taxon>
        <taxon>Actinomycetota</taxon>
        <taxon>Actinomycetes</taxon>
        <taxon>Kitasatosporales</taxon>
        <taxon>Streptomycetaceae</taxon>
        <taxon>Streptomyces</taxon>
    </lineage>
</organism>
<feature type="domain" description="Carrier" evidence="3">
    <location>
        <begin position="521"/>
        <end position="596"/>
    </location>
</feature>
<dbReference type="InterPro" id="IPR045851">
    <property type="entry name" value="AMP-bd_C_sf"/>
</dbReference>
<name>A0A3Q9KY97_STRGD</name>
<dbReference type="AlphaFoldDB" id="A0A3Q9KY97"/>
<keyword evidence="1" id="KW-0596">Phosphopantetheine</keyword>
<dbReference type="GO" id="GO:0017000">
    <property type="term" value="P:antibiotic biosynthetic process"/>
    <property type="evidence" value="ECO:0007669"/>
    <property type="project" value="UniProtKB-ARBA"/>
</dbReference>
<dbReference type="GO" id="GO:0005737">
    <property type="term" value="C:cytoplasm"/>
    <property type="evidence" value="ECO:0007669"/>
    <property type="project" value="TreeGrafter"/>
</dbReference>
<dbReference type="OrthoDB" id="2472181at2"/>
<dbReference type="RefSeq" id="WP_127181595.1">
    <property type="nucleotide sequence ID" value="NZ_CP029078.1"/>
</dbReference>
<dbReference type="InterPro" id="IPR009081">
    <property type="entry name" value="PP-bd_ACP"/>
</dbReference>
<dbReference type="Pfam" id="PF00501">
    <property type="entry name" value="AMP-binding"/>
    <property type="match status" value="1"/>
</dbReference>
<dbReference type="KEGG" id="sgd:ELQ87_34745"/>
<dbReference type="PANTHER" id="PTHR45527">
    <property type="entry name" value="NONRIBOSOMAL PEPTIDE SYNTHETASE"/>
    <property type="match status" value="1"/>
</dbReference>
<dbReference type="InterPro" id="IPR029058">
    <property type="entry name" value="AB_hydrolase_fold"/>
</dbReference>
<dbReference type="Pfam" id="PF00550">
    <property type="entry name" value="PP-binding"/>
    <property type="match status" value="1"/>
</dbReference>
<evidence type="ECO:0000256" key="1">
    <source>
        <dbReference type="ARBA" id="ARBA00022450"/>
    </source>
</evidence>
<dbReference type="GO" id="GO:0043041">
    <property type="term" value="P:amino acid activation for nonribosomal peptide biosynthetic process"/>
    <property type="evidence" value="ECO:0007669"/>
    <property type="project" value="TreeGrafter"/>
</dbReference>
<evidence type="ECO:0000313" key="5">
    <source>
        <dbReference type="EMBL" id="QCN84336.1"/>
    </source>
</evidence>
<dbReference type="Gene3D" id="3.40.50.1820">
    <property type="entry name" value="alpha/beta hydrolase"/>
    <property type="match status" value="1"/>
</dbReference>
<dbReference type="PROSITE" id="PS50075">
    <property type="entry name" value="CARRIER"/>
    <property type="match status" value="1"/>
</dbReference>
<dbReference type="SMART" id="SM00823">
    <property type="entry name" value="PKS_PP"/>
    <property type="match status" value="1"/>
</dbReference>
<dbReference type="InterPro" id="IPR001031">
    <property type="entry name" value="Thioesterase"/>
</dbReference>
<dbReference type="Proteomes" id="UP000501753">
    <property type="component" value="Chromosome"/>
</dbReference>
<dbReference type="InterPro" id="IPR036736">
    <property type="entry name" value="ACP-like_sf"/>
</dbReference>
<dbReference type="SUPFAM" id="SSF47336">
    <property type="entry name" value="ACP-like"/>
    <property type="match status" value="1"/>
</dbReference>
<dbReference type="Gene3D" id="3.40.50.980">
    <property type="match status" value="2"/>
</dbReference>
<dbReference type="GO" id="GO:0031177">
    <property type="term" value="F:phosphopantetheine binding"/>
    <property type="evidence" value="ECO:0007669"/>
    <property type="project" value="InterPro"/>
</dbReference>
<keyword evidence="7" id="KW-1185">Reference proteome</keyword>
<dbReference type="InterPro" id="IPR025110">
    <property type="entry name" value="AMP-bd_C"/>
</dbReference>
<dbReference type="PANTHER" id="PTHR45527:SF1">
    <property type="entry name" value="FATTY ACID SYNTHASE"/>
    <property type="match status" value="1"/>
</dbReference>
<dbReference type="EMBL" id="CP034687">
    <property type="protein sequence ID" value="AZS88825.1"/>
    <property type="molecule type" value="Genomic_DNA"/>
</dbReference>
<gene>
    <name evidence="5" type="ORF">DDJ31_04520</name>
    <name evidence="4" type="ORF">ELQ87_34745</name>
</gene>
<keyword evidence="2" id="KW-0597">Phosphoprotein</keyword>